<evidence type="ECO:0000256" key="4">
    <source>
        <dbReference type="PIRSR" id="PIRSR001365-1"/>
    </source>
</evidence>
<evidence type="ECO:0000313" key="6">
    <source>
        <dbReference type="EMBL" id="KKS45789.1"/>
    </source>
</evidence>
<gene>
    <name evidence="6" type="ORF">UV09_C0028G0009</name>
</gene>
<evidence type="ECO:0000256" key="2">
    <source>
        <dbReference type="ARBA" id="ARBA00023239"/>
    </source>
</evidence>
<evidence type="ECO:0000256" key="1">
    <source>
        <dbReference type="ARBA" id="ARBA00007592"/>
    </source>
</evidence>
<name>A0A0G0ZAW5_9BACT</name>
<dbReference type="EMBL" id="LCDD01000028">
    <property type="protein sequence ID" value="KKS45789.1"/>
    <property type="molecule type" value="Genomic_DNA"/>
</dbReference>
<feature type="active site" description="Schiff-base intermediate with substrate" evidence="4">
    <location>
        <position position="190"/>
    </location>
</feature>
<dbReference type="SMART" id="SM01130">
    <property type="entry name" value="DHDPS"/>
    <property type="match status" value="1"/>
</dbReference>
<proteinExistence type="inferred from homology"/>
<dbReference type="PRINTS" id="PR00146">
    <property type="entry name" value="DHPICSNTHASE"/>
</dbReference>
<evidence type="ECO:0000256" key="5">
    <source>
        <dbReference type="PIRSR" id="PIRSR001365-2"/>
    </source>
</evidence>
<evidence type="ECO:0008006" key="8">
    <source>
        <dbReference type="Google" id="ProtNLM"/>
    </source>
</evidence>
<dbReference type="InterPro" id="IPR013785">
    <property type="entry name" value="Aldolase_TIM"/>
</dbReference>
<dbReference type="AlphaFoldDB" id="A0A0G0ZAW5"/>
<dbReference type="CDD" id="cd00408">
    <property type="entry name" value="DHDPS-like"/>
    <property type="match status" value="1"/>
</dbReference>
<comment type="caution">
    <text evidence="6">The sequence shown here is derived from an EMBL/GenBank/DDBJ whole genome shotgun (WGS) entry which is preliminary data.</text>
</comment>
<keyword evidence="2 3" id="KW-0456">Lyase</keyword>
<evidence type="ECO:0000313" key="7">
    <source>
        <dbReference type="Proteomes" id="UP000034320"/>
    </source>
</evidence>
<reference evidence="6 7" key="1">
    <citation type="journal article" date="2015" name="Nature">
        <title>rRNA introns, odd ribosomes, and small enigmatic genomes across a large radiation of phyla.</title>
        <authorList>
            <person name="Brown C.T."/>
            <person name="Hug L.A."/>
            <person name="Thomas B.C."/>
            <person name="Sharon I."/>
            <person name="Castelle C.J."/>
            <person name="Singh A."/>
            <person name="Wilkins M.J."/>
            <person name="Williams K.H."/>
            <person name="Banfield J.F."/>
        </authorList>
    </citation>
    <scope>NUCLEOTIDE SEQUENCE [LARGE SCALE GENOMIC DNA]</scope>
</reference>
<protein>
    <recommendedName>
        <fullName evidence="8">Dihydrodipicolinate synthase</fullName>
    </recommendedName>
</protein>
<dbReference type="PANTHER" id="PTHR12128:SF66">
    <property type="entry name" value="4-HYDROXY-2-OXOGLUTARATE ALDOLASE, MITOCHONDRIAL"/>
    <property type="match status" value="1"/>
</dbReference>
<dbReference type="PIRSF" id="PIRSF001365">
    <property type="entry name" value="DHDPS"/>
    <property type="match status" value="1"/>
</dbReference>
<organism evidence="6 7">
    <name type="scientific">Candidatus Gottesmanbacteria bacterium GW2011_GWA2_42_18</name>
    <dbReference type="NCBI Taxonomy" id="1618442"/>
    <lineage>
        <taxon>Bacteria</taxon>
        <taxon>Candidatus Gottesmaniibacteriota</taxon>
    </lineage>
</organism>
<dbReference type="SUPFAM" id="SSF51569">
    <property type="entry name" value="Aldolase"/>
    <property type="match status" value="1"/>
</dbReference>
<dbReference type="InterPro" id="IPR002220">
    <property type="entry name" value="DapA-like"/>
</dbReference>
<dbReference type="Pfam" id="PF00701">
    <property type="entry name" value="DHDPS"/>
    <property type="match status" value="1"/>
</dbReference>
<accession>A0A0G0ZAW5</accession>
<comment type="similarity">
    <text evidence="1 3">Belongs to the DapA family.</text>
</comment>
<sequence>MLKMERILYRENLLTAPQLSGIIVPLMTPFKRTDDGQGKTVDTASQDLLIKRLVAAGVHGIFLGGNAGEGRQMDVANWKLSINSGIESVRSTDAHIPVVVGVLRKDLKEVVSLALYAQKQGADALVLAPGFTEADIYDTRNKVMQATNIPIVLYNNPEFHGDRSDLDDGKNLPITFIGNSAKSERIIGVKDTSRSLTYLAQLLKYRDPNSFHVFQGNTEGNGYINEISADCDGMVPVEANVYPEALVKLWENGDSNDLYKVLEYFKQHTEESGGTLRLIKKLLNDPNDRVLATAMMYEDE</sequence>
<feature type="binding site" evidence="5">
    <location>
        <position position="235"/>
    </location>
    <ligand>
        <name>pyruvate</name>
        <dbReference type="ChEBI" id="CHEBI:15361"/>
    </ligand>
</feature>
<dbReference type="GO" id="GO:0008840">
    <property type="term" value="F:4-hydroxy-tetrahydrodipicolinate synthase activity"/>
    <property type="evidence" value="ECO:0007669"/>
    <property type="project" value="TreeGrafter"/>
</dbReference>
<dbReference type="Gene3D" id="3.20.20.70">
    <property type="entry name" value="Aldolase class I"/>
    <property type="match status" value="1"/>
</dbReference>
<evidence type="ECO:0000256" key="3">
    <source>
        <dbReference type="PIRNR" id="PIRNR001365"/>
    </source>
</evidence>
<dbReference type="PATRIC" id="fig|1618442.3.peg.1065"/>
<dbReference type="Proteomes" id="UP000034320">
    <property type="component" value="Unassembled WGS sequence"/>
</dbReference>
<dbReference type="PANTHER" id="PTHR12128">
    <property type="entry name" value="DIHYDRODIPICOLINATE SYNTHASE"/>
    <property type="match status" value="1"/>
</dbReference>
<feature type="active site" description="Proton donor/acceptor" evidence="4">
    <location>
        <position position="154"/>
    </location>
</feature>